<dbReference type="InterPro" id="IPR006076">
    <property type="entry name" value="FAD-dep_OxRdtase"/>
</dbReference>
<feature type="domain" description="FAD dependent oxidoreductase" evidence="2">
    <location>
        <begin position="40"/>
        <end position="394"/>
    </location>
</feature>
<dbReference type="SUPFAM" id="SSF51905">
    <property type="entry name" value="FAD/NAD(P)-binding domain"/>
    <property type="match status" value="1"/>
</dbReference>
<evidence type="ECO:0000313" key="4">
    <source>
        <dbReference type="Proteomes" id="UP001302666"/>
    </source>
</evidence>
<protein>
    <submittedName>
        <fullName evidence="3">FAD-dependent oxidoreductase</fullName>
        <ecNumber evidence="3">1.-.-.-</ecNumber>
    </submittedName>
</protein>
<dbReference type="EC" id="1.-.-.-" evidence="3"/>
<dbReference type="EMBL" id="CP136704">
    <property type="protein sequence ID" value="WOI32547.1"/>
    <property type="molecule type" value="Genomic_DNA"/>
</dbReference>
<proteinExistence type="predicted"/>
<reference evidence="3 4" key="1">
    <citation type="submission" date="2023-10" db="EMBL/GenBank/DDBJ databases">
        <title>Eight complete genome sequences of bacteria isolated from laboratory stock of Giant Kelp gametophytes.</title>
        <authorList>
            <person name="Tolentino B."/>
            <person name="Nuzhdin S."/>
        </authorList>
    </citation>
    <scope>NUCLEOTIDE SEQUENCE [LARGE SCALE GENOMIC DNA]</scope>
    <source>
        <strain evidence="3 4">LC.270.F.C4</strain>
    </source>
</reference>
<name>A0ABZ0HDL4_TRISK</name>
<evidence type="ECO:0000313" key="3">
    <source>
        <dbReference type="EMBL" id="WOI32547.1"/>
    </source>
</evidence>
<accession>A0ABZ0HDL4</accession>
<dbReference type="Proteomes" id="UP001302666">
    <property type="component" value="Chromosome"/>
</dbReference>
<dbReference type="InterPro" id="IPR036188">
    <property type="entry name" value="FAD/NAD-bd_sf"/>
</dbReference>
<dbReference type="PANTHER" id="PTHR13847:SF281">
    <property type="entry name" value="FAD DEPENDENT OXIDOREDUCTASE DOMAIN-CONTAINING PROTEIN"/>
    <property type="match status" value="1"/>
</dbReference>
<evidence type="ECO:0000256" key="1">
    <source>
        <dbReference type="ARBA" id="ARBA00023002"/>
    </source>
</evidence>
<dbReference type="RefSeq" id="WP_317384891.1">
    <property type="nucleotide sequence ID" value="NZ_CP136704.1"/>
</dbReference>
<gene>
    <name evidence="3" type="ORF">R1T40_16545</name>
</gene>
<dbReference type="GO" id="GO:0016491">
    <property type="term" value="F:oxidoreductase activity"/>
    <property type="evidence" value="ECO:0007669"/>
    <property type="project" value="UniProtKB-KW"/>
</dbReference>
<sequence>MMRRIFPDYAYGLGPRSNCWWDETCPAPSWPRLEDTRQVDVAIVGGGFTGLSTALHLAEAGLEVAVLEAETPGWGASGRNGGFCCLGGAKLGSHAMARLHGERETQVYQAGEESAVHLVEHLIARHDINADTHSQGETVMAHRPKTRDALMKEAHASGAEFIDGPDLVKNGLGGEFHGALTTPTGFALNPRKYLFGLARAAQSAGAELYQNSAAFDVQNNSGLWHISSPKGRLSASRLVIATNGYSSENLPDWLGGRYMPAQSTVMVTRPITPEEQAVQGWTTAQMAYDTRHMLHYFRLMPDGRFLFGMRGGLTSSPRSEAKIRALLRRHFEQLFPAWRQVETTHSWSGMVCLSRNLVPFVGAVPEHPGLFAGLCYHGNGVAMGSYAGALLGDLVQGKAPTLPYSKIMQRLPKFPLGRARRALMPPAYAALGLLD</sequence>
<dbReference type="Gene3D" id="3.50.50.60">
    <property type="entry name" value="FAD/NAD(P)-binding domain"/>
    <property type="match status" value="1"/>
</dbReference>
<evidence type="ECO:0000259" key="2">
    <source>
        <dbReference type="Pfam" id="PF01266"/>
    </source>
</evidence>
<organism evidence="3 4">
    <name type="scientific">Tritonibacter scottomollicae</name>
    <name type="common">Epibacterium scottomollicae</name>
    <dbReference type="NCBI Taxonomy" id="483013"/>
    <lineage>
        <taxon>Bacteria</taxon>
        <taxon>Pseudomonadati</taxon>
        <taxon>Pseudomonadota</taxon>
        <taxon>Alphaproteobacteria</taxon>
        <taxon>Rhodobacterales</taxon>
        <taxon>Paracoccaceae</taxon>
        <taxon>Tritonibacter</taxon>
    </lineage>
</organism>
<keyword evidence="4" id="KW-1185">Reference proteome</keyword>
<dbReference type="PANTHER" id="PTHR13847">
    <property type="entry name" value="SARCOSINE DEHYDROGENASE-RELATED"/>
    <property type="match status" value="1"/>
</dbReference>
<dbReference type="Pfam" id="PF01266">
    <property type="entry name" value="DAO"/>
    <property type="match status" value="1"/>
</dbReference>
<keyword evidence="1 3" id="KW-0560">Oxidoreductase</keyword>
<dbReference type="Gene3D" id="3.30.9.10">
    <property type="entry name" value="D-Amino Acid Oxidase, subunit A, domain 2"/>
    <property type="match status" value="1"/>
</dbReference>